<evidence type="ECO:0008006" key="4">
    <source>
        <dbReference type="Google" id="ProtNLM"/>
    </source>
</evidence>
<feature type="signal peptide" evidence="1">
    <location>
        <begin position="1"/>
        <end position="27"/>
    </location>
</feature>
<name>K8P569_9BRAD</name>
<accession>K8P569</accession>
<sequence>MTRSHFRLRTALTATALLVAAASVAQAQSQGTPEQRRACRKDAMKFCRDFVPNVKLITACMEKNVRKLSPLCRTQFR</sequence>
<dbReference type="PATRIC" id="fig|883079.3.peg.2112"/>
<dbReference type="Proteomes" id="UP000001095">
    <property type="component" value="Unassembled WGS sequence"/>
</dbReference>
<proteinExistence type="predicted"/>
<keyword evidence="3" id="KW-1185">Reference proteome</keyword>
<gene>
    <name evidence="2" type="ORF">HMPREF9696_02081</name>
</gene>
<reference evidence="2 3" key="1">
    <citation type="submission" date="2012-04" db="EMBL/GenBank/DDBJ databases">
        <title>The Genome Sequence of Afipia clevelandensis ATCC 49720.</title>
        <authorList>
            <consortium name="The Broad Institute Genome Sequencing Platform"/>
            <person name="Earl A."/>
            <person name="Ward D."/>
            <person name="Feldgarden M."/>
            <person name="Gevers D."/>
            <person name="Huys G."/>
            <person name="Walker B."/>
            <person name="Young S.K."/>
            <person name="Zeng Q."/>
            <person name="Gargeya S."/>
            <person name="Fitzgerald M."/>
            <person name="Haas B."/>
            <person name="Abouelleil A."/>
            <person name="Alvarado L."/>
            <person name="Arachchi H.M."/>
            <person name="Berlin A."/>
            <person name="Chapman S.B."/>
            <person name="Goldberg J."/>
            <person name="Griggs A."/>
            <person name="Gujja S."/>
            <person name="Hansen M."/>
            <person name="Howarth C."/>
            <person name="Imamovic A."/>
            <person name="Larimer J."/>
            <person name="McCowen C."/>
            <person name="Montmayeur A."/>
            <person name="Murphy C."/>
            <person name="Neiman D."/>
            <person name="Pearson M."/>
            <person name="Priest M."/>
            <person name="Roberts A."/>
            <person name="Saif S."/>
            <person name="Shea T."/>
            <person name="Sisk P."/>
            <person name="Sykes S."/>
            <person name="Wortman J."/>
            <person name="Nusbaum C."/>
            <person name="Birren B."/>
        </authorList>
    </citation>
    <scope>NUCLEOTIDE SEQUENCE [LARGE SCALE GENOMIC DNA]</scope>
    <source>
        <strain evidence="2 3">ATCC 49720</strain>
    </source>
</reference>
<evidence type="ECO:0000313" key="3">
    <source>
        <dbReference type="Proteomes" id="UP000001095"/>
    </source>
</evidence>
<feature type="chain" id="PRO_5003919903" description="Cysteine rich repeat protein" evidence="1">
    <location>
        <begin position="28"/>
        <end position="77"/>
    </location>
</feature>
<evidence type="ECO:0000313" key="2">
    <source>
        <dbReference type="EMBL" id="EKS35869.1"/>
    </source>
</evidence>
<evidence type="ECO:0000256" key="1">
    <source>
        <dbReference type="SAM" id="SignalP"/>
    </source>
</evidence>
<dbReference type="AlphaFoldDB" id="K8P569"/>
<keyword evidence="1" id="KW-0732">Signal</keyword>
<organism evidence="2 3">
    <name type="scientific">Afipia clevelandensis ATCC 49720</name>
    <dbReference type="NCBI Taxonomy" id="883079"/>
    <lineage>
        <taxon>Bacteria</taxon>
        <taxon>Pseudomonadati</taxon>
        <taxon>Pseudomonadota</taxon>
        <taxon>Alphaproteobacteria</taxon>
        <taxon>Hyphomicrobiales</taxon>
        <taxon>Nitrobacteraceae</taxon>
        <taxon>Afipia</taxon>
    </lineage>
</organism>
<protein>
    <recommendedName>
        <fullName evidence="4">Cysteine rich repeat protein</fullName>
    </recommendedName>
</protein>
<dbReference type="EMBL" id="AGWY01000008">
    <property type="protein sequence ID" value="EKS35869.1"/>
    <property type="molecule type" value="Genomic_DNA"/>
</dbReference>
<dbReference type="RefSeq" id="WP_002712947.1">
    <property type="nucleotide sequence ID" value="NZ_KB375281.1"/>
</dbReference>
<dbReference type="OrthoDB" id="8245037at2"/>
<dbReference type="HOGENOM" id="CLU_145244_4_0_5"/>
<comment type="caution">
    <text evidence="2">The sequence shown here is derived from an EMBL/GenBank/DDBJ whole genome shotgun (WGS) entry which is preliminary data.</text>
</comment>